<protein>
    <submittedName>
        <fullName evidence="1">Uncharacterized protein</fullName>
    </submittedName>
</protein>
<evidence type="ECO:0000313" key="1">
    <source>
        <dbReference type="EMBL" id="CAE6372790.1"/>
    </source>
</evidence>
<organism evidence="1 2">
    <name type="scientific">Rhizoctonia solani</name>
    <dbReference type="NCBI Taxonomy" id="456999"/>
    <lineage>
        <taxon>Eukaryota</taxon>
        <taxon>Fungi</taxon>
        <taxon>Dikarya</taxon>
        <taxon>Basidiomycota</taxon>
        <taxon>Agaricomycotina</taxon>
        <taxon>Agaricomycetes</taxon>
        <taxon>Cantharellales</taxon>
        <taxon>Ceratobasidiaceae</taxon>
        <taxon>Rhizoctonia</taxon>
    </lineage>
</organism>
<proteinExistence type="predicted"/>
<dbReference type="EMBL" id="CAJMWS010000152">
    <property type="protein sequence ID" value="CAE6372790.1"/>
    <property type="molecule type" value="Genomic_DNA"/>
</dbReference>
<gene>
    <name evidence="1" type="ORF">RDB_LOCUS26871</name>
</gene>
<accession>A0A8H2ZYH9</accession>
<sequence length="159" mass="17917">MAPTEMFAQLNLDYIDYDPVPTLSPDFEDKSKETEAKSTLRKRKTALPDVDDFEEQGQLLSEYMCPICYCPPQNAVVTPATTTRQAAYRPLCPVCRTPIPNLRFAFPAIEFNLNPNIPLNVMNQYQPPNTNFDNDSADDKWDPARSGVIGLEIMAVNQV</sequence>
<reference evidence="1" key="1">
    <citation type="submission" date="2021-01" db="EMBL/GenBank/DDBJ databases">
        <authorList>
            <person name="Kaushik A."/>
        </authorList>
    </citation>
    <scope>NUCLEOTIDE SEQUENCE</scope>
    <source>
        <strain evidence="1">AG1-1C</strain>
    </source>
</reference>
<comment type="caution">
    <text evidence="1">The sequence shown here is derived from an EMBL/GenBank/DDBJ whole genome shotgun (WGS) entry which is preliminary data.</text>
</comment>
<dbReference type="AlphaFoldDB" id="A0A8H2ZYH9"/>
<name>A0A8H2ZYH9_9AGAM</name>
<dbReference type="Proteomes" id="UP000663846">
    <property type="component" value="Unassembled WGS sequence"/>
</dbReference>
<dbReference type="SUPFAM" id="SSF57850">
    <property type="entry name" value="RING/U-box"/>
    <property type="match status" value="1"/>
</dbReference>
<evidence type="ECO:0000313" key="2">
    <source>
        <dbReference type="Proteomes" id="UP000663846"/>
    </source>
</evidence>